<evidence type="ECO:0000313" key="1">
    <source>
        <dbReference type="EMBL" id="TWI50967.1"/>
    </source>
</evidence>
<comment type="caution">
    <text evidence="1">The sequence shown here is derived from an EMBL/GenBank/DDBJ whole genome shotgun (WGS) entry which is preliminary data.</text>
</comment>
<dbReference type="SUPFAM" id="SSF69279">
    <property type="entry name" value="Phage tail proteins"/>
    <property type="match status" value="1"/>
</dbReference>
<dbReference type="Proteomes" id="UP000316905">
    <property type="component" value="Unassembled WGS sequence"/>
</dbReference>
<reference evidence="1 2" key="1">
    <citation type="journal article" date="2015" name="Stand. Genomic Sci.">
        <title>Genomic Encyclopedia of Bacterial and Archaeal Type Strains, Phase III: the genomes of soil and plant-associated and newly described type strains.</title>
        <authorList>
            <person name="Whitman W.B."/>
            <person name="Woyke T."/>
            <person name="Klenk H.P."/>
            <person name="Zhou Y."/>
            <person name="Lilburn T.G."/>
            <person name="Beck B.J."/>
            <person name="De Vos P."/>
            <person name="Vandamme P."/>
            <person name="Eisen J.A."/>
            <person name="Garrity G."/>
            <person name="Hugenholtz P."/>
            <person name="Kyrpides N.C."/>
        </authorList>
    </citation>
    <scope>NUCLEOTIDE SEQUENCE [LARGE SCALE GENOMIC DNA]</scope>
    <source>
        <strain evidence="1 2">CGMCC 1.6858</strain>
    </source>
</reference>
<dbReference type="Gene3D" id="2.30.110.50">
    <property type="match status" value="1"/>
</dbReference>
<dbReference type="AlphaFoldDB" id="A0A562Q2R9"/>
<sequence length="78" mass="8618">MFSPANQTQFSLDIPGVSHDFQVLEFQGHEAPNCAYRFDIELISEKPDVELGSLLNQPAFLSIDPYGEGFHGLVYSAA</sequence>
<keyword evidence="2" id="KW-1185">Reference proteome</keyword>
<dbReference type="EMBL" id="VLKY01000013">
    <property type="protein sequence ID" value="TWI50967.1"/>
    <property type="molecule type" value="Genomic_DNA"/>
</dbReference>
<protein>
    <submittedName>
        <fullName evidence="1">Type VI secretion system secreted protein VgrG</fullName>
    </submittedName>
</protein>
<organism evidence="1 2">
    <name type="scientific">Pseudomonas duriflava</name>
    <dbReference type="NCBI Taxonomy" id="459528"/>
    <lineage>
        <taxon>Bacteria</taxon>
        <taxon>Pseudomonadati</taxon>
        <taxon>Pseudomonadota</taxon>
        <taxon>Gammaproteobacteria</taxon>
        <taxon>Pseudomonadales</taxon>
        <taxon>Pseudomonadaceae</taxon>
        <taxon>Pseudomonas</taxon>
    </lineage>
</organism>
<evidence type="ECO:0000313" key="2">
    <source>
        <dbReference type="Proteomes" id="UP000316905"/>
    </source>
</evidence>
<accession>A0A562Q2R9</accession>
<name>A0A562Q2R9_9PSED</name>
<gene>
    <name evidence="1" type="ORF">IQ22_03667</name>
</gene>
<proteinExistence type="predicted"/>